<evidence type="ECO:0000256" key="2">
    <source>
        <dbReference type="ARBA" id="ARBA00022553"/>
    </source>
</evidence>
<dbReference type="Gene3D" id="2.30.38.10">
    <property type="entry name" value="Luciferase, Domain 3"/>
    <property type="match status" value="1"/>
</dbReference>
<keyword evidence="5" id="KW-1185">Reference proteome</keyword>
<dbReference type="EMBL" id="PVTF01000007">
    <property type="protein sequence ID" value="PRY39665.1"/>
    <property type="molecule type" value="Genomic_DNA"/>
</dbReference>
<evidence type="ECO:0000313" key="5">
    <source>
        <dbReference type="Proteomes" id="UP000239494"/>
    </source>
</evidence>
<dbReference type="InterPro" id="IPR025110">
    <property type="entry name" value="AMP-bd_C"/>
</dbReference>
<dbReference type="PROSITE" id="PS00455">
    <property type="entry name" value="AMP_BINDING"/>
    <property type="match status" value="1"/>
</dbReference>
<dbReference type="GO" id="GO:0044550">
    <property type="term" value="P:secondary metabolite biosynthetic process"/>
    <property type="evidence" value="ECO:0007669"/>
    <property type="project" value="TreeGrafter"/>
</dbReference>
<reference evidence="4 5" key="1">
    <citation type="submission" date="2018-03" db="EMBL/GenBank/DDBJ databases">
        <title>Genomic Encyclopedia of Archaeal and Bacterial Type Strains, Phase II (KMG-II): from individual species to whole genera.</title>
        <authorList>
            <person name="Goeker M."/>
        </authorList>
    </citation>
    <scope>NUCLEOTIDE SEQUENCE [LARGE SCALE GENOMIC DNA]</scope>
    <source>
        <strain evidence="4 5">DSM 44720</strain>
    </source>
</reference>
<sequence>MRTWKPTRIRFGNPVVDDNGTNLDGIPFRVVREATRNSGSPPRTAWEVRALAAWSLALVELAGEAEVRFHRGDAGVDVPFWPDTPVAEYLDRVAAAAGVDVGEATISVGPDRTGPHLDVRLPTDGTDHLGHASFDPSAQAEVDVRRVLDHFLRLLDQLATAAPVTPVGALSGVGESDRALAVRSGPTTARRTGAVHDRVQDQARATPDAVAVVGDHRSLTYAELVSTADRVAAALHRLGVRTGDLVPLVVDRGPLAVAAMLGIMRAGAAYVPVERTWPRRRVEQVLAAVAADVAVVSPDRAEEQFATTGPAHLVWLDDDEPAGTVHAAAGRAGVRVHGLPVAGTPWSPPEVGPDELAYVLFTSGSTGVPKGVQVPHGAVTNLLDWANDTFAVGPADLALLVTPLAFDLSVYSVFGPLLVGAGVRMPAEEAAVDPARLLDLLRTEPVTVWNSAPAALAQLEPLPTGGAPALRLVLLSGDWIPVALPTAVHEAFPGTEVVALGGPTETTVWSNYFRFDEVDPAWTSIPYGHPIRNVSRYVLDSALRPVAQGVPGDLYVAGDCLARGYLGAPELTAAAFLQDPFGEPGSRMYRTGDRVRLWPDGTMEFLGRLDHQVKVRGHRVELGEVDSALASSPLVERGVAHARRDGDTAELVGYVVPASDTVTAADVRAALALVLPPHAVPTAVVLLDRIPLTDNGKVDRRALPAPTGRGGGRALSATEARIGEVWAETLGVGGIGADDNFYDLGGHSLAATRAIARLRHHLGVRVPLRALVTEPSLAGFAALVDELLEAEQAR</sequence>
<dbReference type="SMART" id="SM00823">
    <property type="entry name" value="PKS_PP"/>
    <property type="match status" value="1"/>
</dbReference>
<dbReference type="SUPFAM" id="SSF47336">
    <property type="entry name" value="ACP-like"/>
    <property type="match status" value="1"/>
</dbReference>
<dbReference type="NCBIfam" id="TIGR01733">
    <property type="entry name" value="AA-adenyl-dom"/>
    <property type="match status" value="1"/>
</dbReference>
<dbReference type="PANTHER" id="PTHR45527:SF1">
    <property type="entry name" value="FATTY ACID SYNTHASE"/>
    <property type="match status" value="1"/>
</dbReference>
<comment type="caution">
    <text evidence="4">The sequence shown here is derived from an EMBL/GenBank/DDBJ whole genome shotgun (WGS) entry which is preliminary data.</text>
</comment>
<proteinExistence type="predicted"/>
<dbReference type="Gene3D" id="3.30.300.30">
    <property type="match status" value="1"/>
</dbReference>
<accession>A0A2T0T1W4</accession>
<keyword evidence="2" id="KW-0597">Phosphoprotein</keyword>
<feature type="domain" description="Carrier" evidence="3">
    <location>
        <begin position="713"/>
        <end position="788"/>
    </location>
</feature>
<dbReference type="PANTHER" id="PTHR45527">
    <property type="entry name" value="NONRIBOSOMAL PEPTIDE SYNTHETASE"/>
    <property type="match status" value="1"/>
</dbReference>
<dbReference type="InterPro" id="IPR020806">
    <property type="entry name" value="PKS_PP-bd"/>
</dbReference>
<dbReference type="InterPro" id="IPR010071">
    <property type="entry name" value="AA_adenyl_dom"/>
</dbReference>
<name>A0A2T0T1W4_9PSEU</name>
<evidence type="ECO:0000259" key="3">
    <source>
        <dbReference type="PROSITE" id="PS50075"/>
    </source>
</evidence>
<dbReference type="InterPro" id="IPR000873">
    <property type="entry name" value="AMP-dep_synth/lig_dom"/>
</dbReference>
<dbReference type="Pfam" id="PF13193">
    <property type="entry name" value="AMP-binding_C"/>
    <property type="match status" value="1"/>
</dbReference>
<dbReference type="Pfam" id="PF00550">
    <property type="entry name" value="PP-binding"/>
    <property type="match status" value="1"/>
</dbReference>
<dbReference type="PROSITE" id="PS00012">
    <property type="entry name" value="PHOSPHOPANTETHEINE"/>
    <property type="match status" value="1"/>
</dbReference>
<dbReference type="CDD" id="cd05930">
    <property type="entry name" value="A_NRPS"/>
    <property type="match status" value="1"/>
</dbReference>
<organism evidence="4 5">
    <name type="scientific">Umezawaea tangerina</name>
    <dbReference type="NCBI Taxonomy" id="84725"/>
    <lineage>
        <taxon>Bacteria</taxon>
        <taxon>Bacillati</taxon>
        <taxon>Actinomycetota</taxon>
        <taxon>Actinomycetes</taxon>
        <taxon>Pseudonocardiales</taxon>
        <taxon>Pseudonocardiaceae</taxon>
        <taxon>Umezawaea</taxon>
    </lineage>
</organism>
<dbReference type="FunFam" id="3.40.50.12780:FF:000012">
    <property type="entry name" value="Non-ribosomal peptide synthetase"/>
    <property type="match status" value="1"/>
</dbReference>
<dbReference type="Pfam" id="PF00501">
    <property type="entry name" value="AMP-binding"/>
    <property type="match status" value="1"/>
</dbReference>
<dbReference type="InterPro" id="IPR036736">
    <property type="entry name" value="ACP-like_sf"/>
</dbReference>
<dbReference type="Gene3D" id="1.10.1200.10">
    <property type="entry name" value="ACP-like"/>
    <property type="match status" value="1"/>
</dbReference>
<dbReference type="GO" id="GO:0043041">
    <property type="term" value="P:amino acid activation for nonribosomal peptide biosynthetic process"/>
    <property type="evidence" value="ECO:0007669"/>
    <property type="project" value="TreeGrafter"/>
</dbReference>
<evidence type="ECO:0000256" key="1">
    <source>
        <dbReference type="ARBA" id="ARBA00022450"/>
    </source>
</evidence>
<dbReference type="InterPro" id="IPR045851">
    <property type="entry name" value="AMP-bd_C_sf"/>
</dbReference>
<dbReference type="AlphaFoldDB" id="A0A2T0T1W4"/>
<dbReference type="Gene3D" id="3.40.50.980">
    <property type="match status" value="2"/>
</dbReference>
<dbReference type="InterPro" id="IPR020845">
    <property type="entry name" value="AMP-binding_CS"/>
</dbReference>
<dbReference type="Proteomes" id="UP000239494">
    <property type="component" value="Unassembled WGS sequence"/>
</dbReference>
<dbReference type="GO" id="GO:0031177">
    <property type="term" value="F:phosphopantetheine binding"/>
    <property type="evidence" value="ECO:0007669"/>
    <property type="project" value="InterPro"/>
</dbReference>
<protein>
    <submittedName>
        <fullName evidence="4">Amino acid adenylation domain-containing protein</fullName>
    </submittedName>
</protein>
<gene>
    <name evidence="4" type="ORF">CLV43_107252</name>
</gene>
<dbReference type="InterPro" id="IPR009081">
    <property type="entry name" value="PP-bd_ACP"/>
</dbReference>
<dbReference type="GO" id="GO:0005737">
    <property type="term" value="C:cytoplasm"/>
    <property type="evidence" value="ECO:0007669"/>
    <property type="project" value="TreeGrafter"/>
</dbReference>
<evidence type="ECO:0000313" key="4">
    <source>
        <dbReference type="EMBL" id="PRY39665.1"/>
    </source>
</evidence>
<keyword evidence="1" id="KW-0596">Phosphopantetheine</keyword>
<dbReference type="PROSITE" id="PS50075">
    <property type="entry name" value="CARRIER"/>
    <property type="match status" value="1"/>
</dbReference>
<dbReference type="SUPFAM" id="SSF56801">
    <property type="entry name" value="Acetyl-CoA synthetase-like"/>
    <property type="match status" value="1"/>
</dbReference>
<dbReference type="InterPro" id="IPR006162">
    <property type="entry name" value="Ppantetheine_attach_site"/>
</dbReference>
<dbReference type="FunFam" id="2.30.38.10:FF:000001">
    <property type="entry name" value="Non-ribosomal peptide synthetase PvdI"/>
    <property type="match status" value="1"/>
</dbReference>